<accession>A0A0D1AJC7</accession>
<dbReference type="EMBL" id="JXSU01000007">
    <property type="protein sequence ID" value="KIS23229.1"/>
    <property type="molecule type" value="Genomic_DNA"/>
</dbReference>
<sequence length="163" mass="18981">MKFIIKQKLFSITDKYIIENEYGEKLYKAQKILMSMFKKIKIYDIEDRELVYIKEKFIKILPTYLIYMGGNQVATMKKDISILKPRFTVESIIGDYEVKGDILDINFTIEKAGETVARVKKHFPAIRDSYEVDIKEGASQSLILAMVIIIDDVVHNTEKEDDD</sequence>
<dbReference type="InterPro" id="IPR038595">
    <property type="entry name" value="LOR_sf"/>
</dbReference>
<dbReference type="InterPro" id="IPR007612">
    <property type="entry name" value="LOR"/>
</dbReference>
<dbReference type="PATRIC" id="fig|1379739.3.peg.1607"/>
<evidence type="ECO:0000313" key="3">
    <source>
        <dbReference type="Proteomes" id="UP000032250"/>
    </source>
</evidence>
<dbReference type="AlphaFoldDB" id="A0A0D1AJC7"/>
<evidence type="ECO:0008006" key="4">
    <source>
        <dbReference type="Google" id="ProtNLM"/>
    </source>
</evidence>
<dbReference type="InterPro" id="IPR025659">
    <property type="entry name" value="Tubby-like_C"/>
</dbReference>
<protein>
    <recommendedName>
        <fullName evidence="4">Tubby C 2 family protein</fullName>
    </recommendedName>
</protein>
<gene>
    <name evidence="2" type="ORF">N495_06375</name>
</gene>
<dbReference type="Proteomes" id="UP000032250">
    <property type="component" value="Unassembled WGS sequence"/>
</dbReference>
<dbReference type="HOGENOM" id="CLU_108507_1_0_9"/>
<comment type="caution">
    <text evidence="2">The sequence shown here is derived from an EMBL/GenBank/DDBJ whole genome shotgun (WGS) entry which is preliminary data.</text>
</comment>
<proteinExistence type="inferred from homology"/>
<organism evidence="2 3">
    <name type="scientific">Clostridium botulinum B2 450</name>
    <dbReference type="NCBI Taxonomy" id="1379739"/>
    <lineage>
        <taxon>Bacteria</taxon>
        <taxon>Bacillati</taxon>
        <taxon>Bacillota</taxon>
        <taxon>Clostridia</taxon>
        <taxon>Eubacteriales</taxon>
        <taxon>Clostridiaceae</taxon>
        <taxon>Clostridium</taxon>
    </lineage>
</organism>
<evidence type="ECO:0000256" key="1">
    <source>
        <dbReference type="ARBA" id="ARBA00005437"/>
    </source>
</evidence>
<reference evidence="2 3" key="1">
    <citation type="submission" date="2014-06" db="EMBL/GenBank/DDBJ databases">
        <title>Genome characterization of distinct group I Clostridium botulinum lineages.</title>
        <authorList>
            <person name="Giordani F."/>
            <person name="Anselmo A."/>
            <person name="Fillo S."/>
            <person name="Palozzi A.M."/>
            <person name="Fortunato A."/>
            <person name="Gentile B."/>
            <person name="Ciammaruconi A."/>
            <person name="Anniballi F."/>
            <person name="De Medici D."/>
            <person name="Lista F."/>
        </authorList>
    </citation>
    <scope>NUCLEOTIDE SEQUENCE [LARGE SCALE GENOMIC DNA]</scope>
    <source>
        <strain evidence="2 3">B2 450</strain>
    </source>
</reference>
<name>A0A0D1AJC7_CLOBO</name>
<comment type="similarity">
    <text evidence="1">Belongs to the LOR family.</text>
</comment>
<evidence type="ECO:0000313" key="2">
    <source>
        <dbReference type="EMBL" id="KIS23229.1"/>
    </source>
</evidence>
<dbReference type="Gene3D" id="2.40.160.200">
    <property type="entry name" value="LURP1-related"/>
    <property type="match status" value="1"/>
</dbReference>
<dbReference type="RefSeq" id="WP_003487034.1">
    <property type="nucleotide sequence ID" value="NZ_JXSU01000007.1"/>
</dbReference>
<dbReference type="SUPFAM" id="SSF54518">
    <property type="entry name" value="Tubby C-terminal domain-like"/>
    <property type="match status" value="1"/>
</dbReference>
<dbReference type="OrthoDB" id="652307at2"/>
<dbReference type="Pfam" id="PF04525">
    <property type="entry name" value="LOR"/>
    <property type="match status" value="1"/>
</dbReference>